<dbReference type="SUPFAM" id="SSF53098">
    <property type="entry name" value="Ribonuclease H-like"/>
    <property type="match status" value="1"/>
</dbReference>
<sequence>MVQAKVHKKQNLPLRLIVVRKSAEETQKIRHHLCRSASRKQKAVDPRSLVAAEFVILATSLPADGYAAADVLTAYRLRWQIELAFKRLKSLLHIDQLPTRTPEASRSWLYSHLILALLCDDLSQDFLESSP</sequence>
<dbReference type="PANTHER" id="PTHR33258">
    <property type="entry name" value="TRANSPOSASE INSL FOR INSERTION SEQUENCE ELEMENT IS186A-RELATED"/>
    <property type="match status" value="1"/>
</dbReference>
<comment type="caution">
    <text evidence="2">The sequence shown here is derived from an EMBL/GenBank/DDBJ whole genome shotgun (WGS) entry which is preliminary data.</text>
</comment>
<dbReference type="InterPro" id="IPR002559">
    <property type="entry name" value="Transposase_11"/>
</dbReference>
<name>A0A1J5P1A2_9ZZZZ</name>
<proteinExistence type="predicted"/>
<dbReference type="Pfam" id="PF01609">
    <property type="entry name" value="DDE_Tnp_1"/>
    <property type="match status" value="1"/>
</dbReference>
<dbReference type="PANTHER" id="PTHR33258:SF1">
    <property type="entry name" value="TRANSPOSASE INSL FOR INSERTION SEQUENCE ELEMENT IS186A-RELATED"/>
    <property type="match status" value="1"/>
</dbReference>
<gene>
    <name evidence="2" type="ORF">GALL_531390</name>
</gene>
<dbReference type="GO" id="GO:0006313">
    <property type="term" value="P:DNA transposition"/>
    <property type="evidence" value="ECO:0007669"/>
    <property type="project" value="InterPro"/>
</dbReference>
<dbReference type="GO" id="GO:0003677">
    <property type="term" value="F:DNA binding"/>
    <property type="evidence" value="ECO:0007669"/>
    <property type="project" value="InterPro"/>
</dbReference>
<dbReference type="EMBL" id="MLJW01007438">
    <property type="protein sequence ID" value="OIQ65305.1"/>
    <property type="molecule type" value="Genomic_DNA"/>
</dbReference>
<dbReference type="AlphaFoldDB" id="A0A1J5P1A2"/>
<dbReference type="InterPro" id="IPR012337">
    <property type="entry name" value="RNaseH-like_sf"/>
</dbReference>
<dbReference type="GO" id="GO:0004803">
    <property type="term" value="F:transposase activity"/>
    <property type="evidence" value="ECO:0007669"/>
    <property type="project" value="InterPro"/>
</dbReference>
<dbReference type="Gene3D" id="3.90.350.10">
    <property type="entry name" value="Transposase Inhibitor Protein From Tn5, Chain A, domain 1"/>
    <property type="match status" value="1"/>
</dbReference>
<evidence type="ECO:0000313" key="2">
    <source>
        <dbReference type="EMBL" id="OIQ65305.1"/>
    </source>
</evidence>
<organism evidence="2">
    <name type="scientific">mine drainage metagenome</name>
    <dbReference type="NCBI Taxonomy" id="410659"/>
    <lineage>
        <taxon>unclassified sequences</taxon>
        <taxon>metagenomes</taxon>
        <taxon>ecological metagenomes</taxon>
    </lineage>
</organism>
<reference evidence="2" key="1">
    <citation type="submission" date="2016-10" db="EMBL/GenBank/DDBJ databases">
        <title>Sequence of Gallionella enrichment culture.</title>
        <authorList>
            <person name="Poehlein A."/>
            <person name="Muehling M."/>
            <person name="Daniel R."/>
        </authorList>
    </citation>
    <scope>NUCLEOTIDE SEQUENCE</scope>
</reference>
<accession>A0A1J5P1A2</accession>
<protein>
    <submittedName>
        <fullName evidence="2">Transposase DDE domain protein</fullName>
    </submittedName>
</protein>
<feature type="domain" description="Transposase IS4-like" evidence="1">
    <location>
        <begin position="22"/>
        <end position="117"/>
    </location>
</feature>
<evidence type="ECO:0000259" key="1">
    <source>
        <dbReference type="Pfam" id="PF01609"/>
    </source>
</evidence>